<evidence type="ECO:0000256" key="2">
    <source>
        <dbReference type="ARBA" id="ARBA00023125"/>
    </source>
</evidence>
<accession>A0ABW2ZRB8</accession>
<dbReference type="PANTHER" id="PTHR46797:SF23">
    <property type="entry name" value="HTH-TYPE TRANSCRIPTIONAL REGULATOR SUTR"/>
    <property type="match status" value="1"/>
</dbReference>
<evidence type="ECO:0000313" key="5">
    <source>
        <dbReference type="EMBL" id="MFD0781095.1"/>
    </source>
</evidence>
<sequence length="73" mass="8263">MPVPTHRAAFGARVRELRVERGWSQEDFAHRADLDRTYVSGIERGRRNPTLDIIYRLAGTLDVSAADLLAERA</sequence>
<keyword evidence="3" id="KW-0804">Transcription</keyword>
<evidence type="ECO:0000313" key="6">
    <source>
        <dbReference type="Proteomes" id="UP001597042"/>
    </source>
</evidence>
<dbReference type="SUPFAM" id="SSF47413">
    <property type="entry name" value="lambda repressor-like DNA-binding domains"/>
    <property type="match status" value="1"/>
</dbReference>
<dbReference type="SMART" id="SM00530">
    <property type="entry name" value="HTH_XRE"/>
    <property type="match status" value="1"/>
</dbReference>
<dbReference type="RefSeq" id="WP_378750240.1">
    <property type="nucleotide sequence ID" value="NZ_JBHSSV010000002.1"/>
</dbReference>
<dbReference type="PROSITE" id="PS50943">
    <property type="entry name" value="HTH_CROC1"/>
    <property type="match status" value="1"/>
</dbReference>
<organism evidence="5 6">
    <name type="scientific">Microbacterium koreense</name>
    <dbReference type="NCBI Taxonomy" id="323761"/>
    <lineage>
        <taxon>Bacteria</taxon>
        <taxon>Bacillati</taxon>
        <taxon>Actinomycetota</taxon>
        <taxon>Actinomycetes</taxon>
        <taxon>Micrococcales</taxon>
        <taxon>Microbacteriaceae</taxon>
        <taxon>Microbacterium</taxon>
    </lineage>
</organism>
<proteinExistence type="predicted"/>
<feature type="domain" description="HTH cro/C1-type" evidence="4">
    <location>
        <begin position="14"/>
        <end position="68"/>
    </location>
</feature>
<dbReference type="InterPro" id="IPR001387">
    <property type="entry name" value="Cro/C1-type_HTH"/>
</dbReference>
<dbReference type="Pfam" id="PF01381">
    <property type="entry name" value="HTH_3"/>
    <property type="match status" value="1"/>
</dbReference>
<keyword evidence="2" id="KW-0238">DNA-binding</keyword>
<reference evidence="6" key="1">
    <citation type="journal article" date="2019" name="Int. J. Syst. Evol. Microbiol.">
        <title>The Global Catalogue of Microorganisms (GCM) 10K type strain sequencing project: providing services to taxonomists for standard genome sequencing and annotation.</title>
        <authorList>
            <consortium name="The Broad Institute Genomics Platform"/>
            <consortium name="The Broad Institute Genome Sequencing Center for Infectious Disease"/>
            <person name="Wu L."/>
            <person name="Ma J."/>
        </authorList>
    </citation>
    <scope>NUCLEOTIDE SEQUENCE [LARGE SCALE GENOMIC DNA]</scope>
    <source>
        <strain evidence="6">CCUG 50754</strain>
    </source>
</reference>
<dbReference type="Gene3D" id="1.10.260.40">
    <property type="entry name" value="lambda repressor-like DNA-binding domains"/>
    <property type="match status" value="1"/>
</dbReference>
<protein>
    <submittedName>
        <fullName evidence="5">Helix-turn-helix domain-containing protein</fullName>
    </submittedName>
</protein>
<comment type="caution">
    <text evidence="5">The sequence shown here is derived from an EMBL/GenBank/DDBJ whole genome shotgun (WGS) entry which is preliminary data.</text>
</comment>
<keyword evidence="1" id="KW-0805">Transcription regulation</keyword>
<dbReference type="EMBL" id="JBHTIM010000001">
    <property type="protein sequence ID" value="MFD0781095.1"/>
    <property type="molecule type" value="Genomic_DNA"/>
</dbReference>
<evidence type="ECO:0000259" key="4">
    <source>
        <dbReference type="PROSITE" id="PS50943"/>
    </source>
</evidence>
<dbReference type="CDD" id="cd00093">
    <property type="entry name" value="HTH_XRE"/>
    <property type="match status" value="1"/>
</dbReference>
<dbReference type="InterPro" id="IPR010982">
    <property type="entry name" value="Lambda_DNA-bd_dom_sf"/>
</dbReference>
<gene>
    <name evidence="5" type="ORF">ACFQZV_07250</name>
</gene>
<evidence type="ECO:0000256" key="3">
    <source>
        <dbReference type="ARBA" id="ARBA00023163"/>
    </source>
</evidence>
<keyword evidence="6" id="KW-1185">Reference proteome</keyword>
<dbReference type="PANTHER" id="PTHR46797">
    <property type="entry name" value="HTH-TYPE TRANSCRIPTIONAL REGULATOR"/>
    <property type="match status" value="1"/>
</dbReference>
<dbReference type="Proteomes" id="UP001597042">
    <property type="component" value="Unassembled WGS sequence"/>
</dbReference>
<dbReference type="InterPro" id="IPR050807">
    <property type="entry name" value="TransReg_Diox_bact_type"/>
</dbReference>
<evidence type="ECO:0000256" key="1">
    <source>
        <dbReference type="ARBA" id="ARBA00023015"/>
    </source>
</evidence>
<name>A0ABW2ZRB8_9MICO</name>